<protein>
    <submittedName>
        <fullName evidence="1">Uncharacterized protein</fullName>
    </submittedName>
</protein>
<evidence type="ECO:0000313" key="1">
    <source>
        <dbReference type="EMBL" id="KKN17519.1"/>
    </source>
</evidence>
<dbReference type="EMBL" id="LAZR01003511">
    <property type="protein sequence ID" value="KKN17519.1"/>
    <property type="molecule type" value="Genomic_DNA"/>
</dbReference>
<sequence>MLEGVMHRTGTAADSACNYSGHCYHEGTAVETYICCRCGQSPPETMAERLKFYEDRPARMGTQFRKLAT</sequence>
<proteinExistence type="predicted"/>
<dbReference type="AlphaFoldDB" id="A0A0F9NHU0"/>
<accession>A0A0F9NHU0</accession>
<comment type="caution">
    <text evidence="1">The sequence shown here is derived from an EMBL/GenBank/DDBJ whole genome shotgun (WGS) entry which is preliminary data.</text>
</comment>
<organism evidence="1">
    <name type="scientific">marine sediment metagenome</name>
    <dbReference type="NCBI Taxonomy" id="412755"/>
    <lineage>
        <taxon>unclassified sequences</taxon>
        <taxon>metagenomes</taxon>
        <taxon>ecological metagenomes</taxon>
    </lineage>
</organism>
<name>A0A0F9NHU0_9ZZZZ</name>
<gene>
    <name evidence="1" type="ORF">LCGC14_0965040</name>
</gene>
<reference evidence="1" key="1">
    <citation type="journal article" date="2015" name="Nature">
        <title>Complex archaea that bridge the gap between prokaryotes and eukaryotes.</title>
        <authorList>
            <person name="Spang A."/>
            <person name="Saw J.H."/>
            <person name="Jorgensen S.L."/>
            <person name="Zaremba-Niedzwiedzka K."/>
            <person name="Martijn J."/>
            <person name="Lind A.E."/>
            <person name="van Eijk R."/>
            <person name="Schleper C."/>
            <person name="Guy L."/>
            <person name="Ettema T.J."/>
        </authorList>
    </citation>
    <scope>NUCLEOTIDE SEQUENCE</scope>
</reference>